<name>B0E0K4_LACBS</name>
<reference evidence="1 2" key="1">
    <citation type="journal article" date="2008" name="Nature">
        <title>The genome of Laccaria bicolor provides insights into mycorrhizal symbiosis.</title>
        <authorList>
            <person name="Martin F."/>
            <person name="Aerts A."/>
            <person name="Ahren D."/>
            <person name="Brun A."/>
            <person name="Danchin E.G.J."/>
            <person name="Duchaussoy F."/>
            <person name="Gibon J."/>
            <person name="Kohler A."/>
            <person name="Lindquist E."/>
            <person name="Pereda V."/>
            <person name="Salamov A."/>
            <person name="Shapiro H.J."/>
            <person name="Wuyts J."/>
            <person name="Blaudez D."/>
            <person name="Buee M."/>
            <person name="Brokstein P."/>
            <person name="Canbaeck B."/>
            <person name="Cohen D."/>
            <person name="Courty P.E."/>
            <person name="Coutinho P.M."/>
            <person name="Delaruelle C."/>
            <person name="Detter J.C."/>
            <person name="Deveau A."/>
            <person name="DiFazio S."/>
            <person name="Duplessis S."/>
            <person name="Fraissinet-Tachet L."/>
            <person name="Lucic E."/>
            <person name="Frey-Klett P."/>
            <person name="Fourrey C."/>
            <person name="Feussner I."/>
            <person name="Gay G."/>
            <person name="Grimwood J."/>
            <person name="Hoegger P.J."/>
            <person name="Jain P."/>
            <person name="Kilaru S."/>
            <person name="Labbe J."/>
            <person name="Lin Y.C."/>
            <person name="Legue V."/>
            <person name="Le Tacon F."/>
            <person name="Marmeisse R."/>
            <person name="Melayah D."/>
            <person name="Montanini B."/>
            <person name="Muratet M."/>
            <person name="Nehls U."/>
            <person name="Niculita-Hirzel H."/>
            <person name="Oudot-Le Secq M.P."/>
            <person name="Peter M."/>
            <person name="Quesneville H."/>
            <person name="Rajashekar B."/>
            <person name="Reich M."/>
            <person name="Rouhier N."/>
            <person name="Schmutz J."/>
            <person name="Yin T."/>
            <person name="Chalot M."/>
            <person name="Henrissat B."/>
            <person name="Kuees U."/>
            <person name="Lucas S."/>
            <person name="Van de Peer Y."/>
            <person name="Podila G.K."/>
            <person name="Polle A."/>
            <person name="Pukkila P.J."/>
            <person name="Richardson P.M."/>
            <person name="Rouze P."/>
            <person name="Sanders I.R."/>
            <person name="Stajich J.E."/>
            <person name="Tunlid A."/>
            <person name="Tuskan G."/>
            <person name="Grigoriev I.V."/>
        </authorList>
    </citation>
    <scope>NUCLEOTIDE SEQUENCE [LARGE SCALE GENOMIC DNA]</scope>
    <source>
        <strain evidence="2">S238N-H82 / ATCC MYA-4686</strain>
    </source>
</reference>
<dbReference type="GeneID" id="6085354"/>
<organism evidence="2">
    <name type="scientific">Laccaria bicolor (strain S238N-H82 / ATCC MYA-4686)</name>
    <name type="common">Bicoloured deceiver</name>
    <name type="synonym">Laccaria laccata var. bicolor</name>
    <dbReference type="NCBI Taxonomy" id="486041"/>
    <lineage>
        <taxon>Eukaryota</taxon>
        <taxon>Fungi</taxon>
        <taxon>Dikarya</taxon>
        <taxon>Basidiomycota</taxon>
        <taxon>Agaricomycotina</taxon>
        <taxon>Agaricomycetes</taxon>
        <taxon>Agaricomycetidae</taxon>
        <taxon>Agaricales</taxon>
        <taxon>Agaricineae</taxon>
        <taxon>Hydnangiaceae</taxon>
        <taxon>Laccaria</taxon>
    </lineage>
</organism>
<proteinExistence type="predicted"/>
<dbReference type="InParanoid" id="B0E0K4"/>
<dbReference type="KEGG" id="lbc:LACBIDRAFT_334858"/>
<dbReference type="OrthoDB" id="3254408at2759"/>
<gene>
    <name evidence="1" type="ORF">LACBIDRAFT_334858</name>
</gene>
<dbReference type="HOGENOM" id="CLU_1661068_0_0_1"/>
<dbReference type="STRING" id="486041.B0E0K4"/>
<accession>B0E0K4</accession>
<evidence type="ECO:0000313" key="2">
    <source>
        <dbReference type="Proteomes" id="UP000001194"/>
    </source>
</evidence>
<keyword evidence="2" id="KW-1185">Reference proteome</keyword>
<dbReference type="Proteomes" id="UP000001194">
    <property type="component" value="Unassembled WGS sequence"/>
</dbReference>
<sequence>MSAILSTSSTGLRETYWGLNRTLIFKASEGFPYSFSIKTYIAYDTDSARKEADDQMRDMVLDFTAENIPIPTLYGLSALGTRICVYEYTVANRSLTPPRMSLIPTLLPTLRPRKDGFLISWNLRAKLGSKKLLAISKRWSPISTMIMALNVYYRVLVCV</sequence>
<dbReference type="EMBL" id="DS547161">
    <property type="protein sequence ID" value="EDQ99633.1"/>
    <property type="molecule type" value="Genomic_DNA"/>
</dbReference>
<dbReference type="AlphaFoldDB" id="B0E0K4"/>
<evidence type="ECO:0000313" key="1">
    <source>
        <dbReference type="EMBL" id="EDQ99633.1"/>
    </source>
</evidence>
<protein>
    <submittedName>
        <fullName evidence="1">Predicted protein</fullName>
    </submittedName>
</protein>
<dbReference type="RefSeq" id="XP_001889744.1">
    <property type="nucleotide sequence ID" value="XM_001889709.1"/>
</dbReference>